<dbReference type="EMBL" id="JAEHOE010000151">
    <property type="protein sequence ID" value="KAG2484370.1"/>
    <property type="molecule type" value="Genomic_DNA"/>
</dbReference>
<organism evidence="6 7">
    <name type="scientific">Edaphochlamys debaryana</name>
    <dbReference type="NCBI Taxonomy" id="47281"/>
    <lineage>
        <taxon>Eukaryota</taxon>
        <taxon>Viridiplantae</taxon>
        <taxon>Chlorophyta</taxon>
        <taxon>core chlorophytes</taxon>
        <taxon>Chlorophyceae</taxon>
        <taxon>CS clade</taxon>
        <taxon>Chlamydomonadales</taxon>
        <taxon>Chlamydomonadales incertae sedis</taxon>
        <taxon>Edaphochlamys</taxon>
    </lineage>
</organism>
<dbReference type="GO" id="GO:0006368">
    <property type="term" value="P:transcription elongation by RNA polymerase II"/>
    <property type="evidence" value="ECO:0007669"/>
    <property type="project" value="TreeGrafter"/>
</dbReference>
<feature type="region of interest" description="Disordered" evidence="5">
    <location>
        <begin position="200"/>
        <end position="334"/>
    </location>
</feature>
<feature type="compositionally biased region" description="Gly residues" evidence="5">
    <location>
        <begin position="284"/>
        <end position="308"/>
    </location>
</feature>
<sequence>MGKRKGGKGSDLAAAAARKRARTTLPSSFRCPFCNMMDVAASLKPDEGRARVSCGACGMGYNTVCRTLTEPVDVYHEWLDACEEGLQEEEAAPPPRRQRARTPEAGDGQAGGRGRGGAYGDEELLMPSPEGGDGLLRPSPLHRLRRGDGSGVRDSGGGGGVDDAQRQRRRRLAEGLEETRRGGLQAGAALHDPAAGSLLASRTSRTAAAAPSGPPLPLPAGSLAAMARRQQQQRAAERERRRAAGEEVEEEHGAGLSGSEMGGSGAEGGVYGPGPALVVHTGRLRGGSIDGSMGSGGSGGGAGAGVVAGGTPTKRQSLAAQQQAAARAFADYDD</sequence>
<evidence type="ECO:0000256" key="1">
    <source>
        <dbReference type="ARBA" id="ARBA00004123"/>
    </source>
</evidence>
<feature type="compositionally biased region" description="Low complexity" evidence="5">
    <location>
        <begin position="319"/>
        <end position="334"/>
    </location>
</feature>
<feature type="compositionally biased region" description="Basic and acidic residues" evidence="5">
    <location>
        <begin position="235"/>
        <end position="245"/>
    </location>
</feature>
<gene>
    <name evidence="6" type="ORF">HYH03_016786</name>
</gene>
<keyword evidence="7" id="KW-1185">Reference proteome</keyword>
<evidence type="ECO:0000256" key="3">
    <source>
        <dbReference type="ARBA" id="ARBA00022833"/>
    </source>
</evidence>
<comment type="caution">
    <text evidence="6">The sequence shown here is derived from an EMBL/GenBank/DDBJ whole genome shotgun (WGS) entry which is preliminary data.</text>
</comment>
<dbReference type="InterPro" id="IPR007808">
    <property type="entry name" value="Elf1"/>
</dbReference>
<evidence type="ECO:0000256" key="4">
    <source>
        <dbReference type="ARBA" id="ARBA00023242"/>
    </source>
</evidence>
<dbReference type="OrthoDB" id="445983at2759"/>
<accession>A0A835XNX1</accession>
<dbReference type="GO" id="GO:0008023">
    <property type="term" value="C:transcription elongation factor complex"/>
    <property type="evidence" value="ECO:0007669"/>
    <property type="project" value="TreeGrafter"/>
</dbReference>
<evidence type="ECO:0000256" key="2">
    <source>
        <dbReference type="ARBA" id="ARBA00009730"/>
    </source>
</evidence>
<comment type="similarity">
    <text evidence="2">Belongs to the ELOF1 family.</text>
</comment>
<dbReference type="Proteomes" id="UP000612055">
    <property type="component" value="Unassembled WGS sequence"/>
</dbReference>
<dbReference type="SUPFAM" id="SSF57783">
    <property type="entry name" value="Zinc beta-ribbon"/>
    <property type="match status" value="1"/>
</dbReference>
<evidence type="ECO:0000313" key="6">
    <source>
        <dbReference type="EMBL" id="KAG2484370.1"/>
    </source>
</evidence>
<feature type="compositionally biased region" description="Gly residues" evidence="5">
    <location>
        <begin position="260"/>
        <end position="272"/>
    </location>
</feature>
<name>A0A835XNX1_9CHLO</name>
<reference evidence="6" key="1">
    <citation type="journal article" date="2020" name="bioRxiv">
        <title>Comparative genomics of Chlamydomonas.</title>
        <authorList>
            <person name="Craig R.J."/>
            <person name="Hasan A.R."/>
            <person name="Ness R.W."/>
            <person name="Keightley P.D."/>
        </authorList>
    </citation>
    <scope>NUCLEOTIDE SEQUENCE</scope>
    <source>
        <strain evidence="6">CCAP 11/70</strain>
    </source>
</reference>
<dbReference type="Gene3D" id="2.20.25.190">
    <property type="match status" value="1"/>
</dbReference>
<evidence type="ECO:0000256" key="5">
    <source>
        <dbReference type="SAM" id="MobiDB-lite"/>
    </source>
</evidence>
<feature type="region of interest" description="Disordered" evidence="5">
    <location>
        <begin position="87"/>
        <end position="167"/>
    </location>
</feature>
<feature type="compositionally biased region" description="Low complexity" evidence="5">
    <location>
        <begin position="219"/>
        <end position="234"/>
    </location>
</feature>
<dbReference type="PANTHER" id="PTHR20934:SF0">
    <property type="entry name" value="TRANSCRIPTION ELONGATION FACTOR 1 HOMOLOG"/>
    <property type="match status" value="1"/>
</dbReference>
<proteinExistence type="inferred from homology"/>
<comment type="subcellular location">
    <subcellularLocation>
        <location evidence="1">Nucleus</location>
    </subcellularLocation>
</comment>
<evidence type="ECO:0008006" key="8">
    <source>
        <dbReference type="Google" id="ProtNLM"/>
    </source>
</evidence>
<feature type="compositionally biased region" description="Gly residues" evidence="5">
    <location>
        <begin position="108"/>
        <end position="119"/>
    </location>
</feature>
<keyword evidence="3" id="KW-0862">Zinc</keyword>
<dbReference type="GO" id="GO:0000993">
    <property type="term" value="F:RNA polymerase II complex binding"/>
    <property type="evidence" value="ECO:0007669"/>
    <property type="project" value="TreeGrafter"/>
</dbReference>
<dbReference type="PANTHER" id="PTHR20934">
    <property type="entry name" value="TRANSCRIPTION ELONGATION FACTOR 1 HOMOLOG"/>
    <property type="match status" value="1"/>
</dbReference>
<dbReference type="Pfam" id="PF05129">
    <property type="entry name" value="Zn_ribbon_Elf1"/>
    <property type="match status" value="1"/>
</dbReference>
<keyword evidence="4" id="KW-0539">Nucleus</keyword>
<dbReference type="InterPro" id="IPR038567">
    <property type="entry name" value="T_Elf1_sf"/>
</dbReference>
<evidence type="ECO:0000313" key="7">
    <source>
        <dbReference type="Proteomes" id="UP000612055"/>
    </source>
</evidence>
<dbReference type="AlphaFoldDB" id="A0A835XNX1"/>
<feature type="compositionally biased region" description="Low complexity" evidence="5">
    <location>
        <begin position="200"/>
        <end position="211"/>
    </location>
</feature>
<protein>
    <recommendedName>
        <fullName evidence="8">Transcription elongation factor 1 homolog</fullName>
    </recommendedName>
</protein>